<keyword evidence="11 12" id="KW-0234">DNA repair</keyword>
<dbReference type="EC" id="3.1.21.10" evidence="12 13"/>
<evidence type="ECO:0000256" key="3">
    <source>
        <dbReference type="ARBA" id="ARBA00022722"/>
    </source>
</evidence>
<keyword evidence="2 12" id="KW-0963">Cytoplasm</keyword>
<dbReference type="PRINTS" id="PR00696">
    <property type="entry name" value="RSOLVASERUVC"/>
</dbReference>
<evidence type="ECO:0000313" key="14">
    <source>
        <dbReference type="EMBL" id="MDO7875650.1"/>
    </source>
</evidence>
<comment type="function">
    <text evidence="12">The RuvA-RuvB-RuvC complex processes Holliday junction (HJ) DNA during genetic recombination and DNA repair. Endonuclease that resolves HJ intermediates. Cleaves cruciform DNA by making single-stranded nicks across the HJ at symmetrical positions within the homologous arms, yielding a 5'-phosphate and a 3'-hydroxyl group; requires a central core of homology in the junction. The consensus cleavage sequence is 5'-(A/T)TT(C/G)-3'. Cleavage occurs on the 3'-side of the TT dinucleotide at the point of strand exchange. HJ branch migration catalyzed by RuvA-RuvB allows RuvC to scan DNA until it finds its consensus sequence, where it cleaves and resolves the cruciform DNA.</text>
</comment>
<dbReference type="RefSeq" id="WP_305006967.1">
    <property type="nucleotide sequence ID" value="NZ_JAUQSY010000008.1"/>
</dbReference>
<dbReference type="Gene3D" id="3.30.420.10">
    <property type="entry name" value="Ribonuclease H-like superfamily/Ribonuclease H"/>
    <property type="match status" value="1"/>
</dbReference>
<sequence>MPAPTRPRPAPAPDLLPKIILGVDPGTQIMGYAVIEVRGQRVDVLCYDVINMKALGSNHAVKLKRIFDRMLELIDEYLPDELAIEAPFFGVNVQSMLKLGRAQGVAIAAALSRQIPYVEYAPTKVKQSVTGSGSATKEQVAHMLRQTLTLPPVAEASKFLDATDALAVAMCHHYQKGNNAGAAGNKSWGAFLAENPDRLGAATTKKKVVKPAAPRS</sequence>
<evidence type="ECO:0000256" key="1">
    <source>
        <dbReference type="ARBA" id="ARBA00009518"/>
    </source>
</evidence>
<evidence type="ECO:0000256" key="5">
    <source>
        <dbReference type="ARBA" id="ARBA00022759"/>
    </source>
</evidence>
<comment type="similarity">
    <text evidence="1 12">Belongs to the RuvC family.</text>
</comment>
<comment type="cofactor">
    <cofactor evidence="12">
        <name>Mg(2+)</name>
        <dbReference type="ChEBI" id="CHEBI:18420"/>
    </cofactor>
    <text evidence="12">Binds 2 Mg(2+) ion per subunit.</text>
</comment>
<keyword evidence="6 12" id="KW-0227">DNA damage</keyword>
<keyword evidence="8 12" id="KW-0460">Magnesium</keyword>
<keyword evidence="9 12" id="KW-0238">DNA-binding</keyword>
<dbReference type="InterPro" id="IPR012337">
    <property type="entry name" value="RNaseH-like_sf"/>
</dbReference>
<evidence type="ECO:0000256" key="2">
    <source>
        <dbReference type="ARBA" id="ARBA00022490"/>
    </source>
</evidence>
<reference evidence="14" key="1">
    <citation type="submission" date="2023-07" db="EMBL/GenBank/DDBJ databases">
        <authorList>
            <person name="Kim M.K."/>
        </authorList>
    </citation>
    <scope>NUCLEOTIDE SEQUENCE</scope>
    <source>
        <strain evidence="14">ASUV-10-1</strain>
    </source>
</reference>
<dbReference type="PANTHER" id="PTHR30194:SF3">
    <property type="entry name" value="CROSSOVER JUNCTION ENDODEOXYRIBONUCLEASE RUVC"/>
    <property type="match status" value="1"/>
</dbReference>
<evidence type="ECO:0000313" key="15">
    <source>
        <dbReference type="Proteomes" id="UP001176429"/>
    </source>
</evidence>
<name>A0ABT9BD03_9BACT</name>
<dbReference type="Proteomes" id="UP001176429">
    <property type="component" value="Unassembled WGS sequence"/>
</dbReference>
<keyword evidence="4 12" id="KW-0479">Metal-binding</keyword>
<keyword evidence="7 12" id="KW-0378">Hydrolase</keyword>
<gene>
    <name evidence="12 14" type="primary">ruvC</name>
    <name evidence="14" type="ORF">Q5H93_12975</name>
</gene>
<comment type="caution">
    <text evidence="14">The sequence shown here is derived from an EMBL/GenBank/DDBJ whole genome shotgun (WGS) entry which is preliminary data.</text>
</comment>
<keyword evidence="10 12" id="KW-0233">DNA recombination</keyword>
<keyword evidence="15" id="KW-1185">Reference proteome</keyword>
<keyword evidence="3 12" id="KW-0540">Nuclease</keyword>
<evidence type="ECO:0000256" key="7">
    <source>
        <dbReference type="ARBA" id="ARBA00022801"/>
    </source>
</evidence>
<proteinExistence type="inferred from homology"/>
<dbReference type="Pfam" id="PF02075">
    <property type="entry name" value="RuvC"/>
    <property type="match status" value="1"/>
</dbReference>
<evidence type="ECO:0000256" key="11">
    <source>
        <dbReference type="ARBA" id="ARBA00023204"/>
    </source>
</evidence>
<evidence type="ECO:0000256" key="4">
    <source>
        <dbReference type="ARBA" id="ARBA00022723"/>
    </source>
</evidence>
<feature type="binding site" evidence="12">
    <location>
        <position position="85"/>
    </location>
    <ligand>
        <name>Mg(2+)</name>
        <dbReference type="ChEBI" id="CHEBI:18420"/>
        <label>2</label>
    </ligand>
</feature>
<dbReference type="SUPFAM" id="SSF53098">
    <property type="entry name" value="Ribonuclease H-like"/>
    <property type="match status" value="1"/>
</dbReference>
<feature type="active site" evidence="12">
    <location>
        <position position="85"/>
    </location>
</feature>
<dbReference type="InterPro" id="IPR036397">
    <property type="entry name" value="RNaseH_sf"/>
</dbReference>
<keyword evidence="5 12" id="KW-0255">Endonuclease</keyword>
<evidence type="ECO:0000256" key="13">
    <source>
        <dbReference type="NCBIfam" id="TIGR00228"/>
    </source>
</evidence>
<dbReference type="HAMAP" id="MF_00034">
    <property type="entry name" value="RuvC"/>
    <property type="match status" value="1"/>
</dbReference>
<dbReference type="CDD" id="cd16962">
    <property type="entry name" value="RuvC"/>
    <property type="match status" value="1"/>
</dbReference>
<dbReference type="PANTHER" id="PTHR30194">
    <property type="entry name" value="CROSSOVER JUNCTION ENDODEOXYRIBONUCLEASE RUVC"/>
    <property type="match status" value="1"/>
</dbReference>
<evidence type="ECO:0000256" key="10">
    <source>
        <dbReference type="ARBA" id="ARBA00023172"/>
    </source>
</evidence>
<comment type="catalytic activity">
    <reaction evidence="12">
        <text>Endonucleolytic cleavage at a junction such as a reciprocal single-stranded crossover between two homologous DNA duplexes (Holliday junction).</text>
        <dbReference type="EC" id="3.1.21.10"/>
    </reaction>
</comment>
<evidence type="ECO:0000256" key="9">
    <source>
        <dbReference type="ARBA" id="ARBA00023125"/>
    </source>
</evidence>
<evidence type="ECO:0000256" key="8">
    <source>
        <dbReference type="ARBA" id="ARBA00022842"/>
    </source>
</evidence>
<feature type="binding site" evidence="12">
    <location>
        <position position="24"/>
    </location>
    <ligand>
        <name>Mg(2+)</name>
        <dbReference type="ChEBI" id="CHEBI:18420"/>
        <label>1</label>
    </ligand>
</feature>
<evidence type="ECO:0000256" key="6">
    <source>
        <dbReference type="ARBA" id="ARBA00022763"/>
    </source>
</evidence>
<organism evidence="14 15">
    <name type="scientific">Hymenobacter aranciens</name>
    <dbReference type="NCBI Taxonomy" id="3063996"/>
    <lineage>
        <taxon>Bacteria</taxon>
        <taxon>Pseudomonadati</taxon>
        <taxon>Bacteroidota</taxon>
        <taxon>Cytophagia</taxon>
        <taxon>Cytophagales</taxon>
        <taxon>Hymenobacteraceae</taxon>
        <taxon>Hymenobacter</taxon>
    </lineage>
</organism>
<feature type="active site" evidence="12">
    <location>
        <position position="24"/>
    </location>
</feature>
<dbReference type="NCBIfam" id="TIGR00228">
    <property type="entry name" value="ruvC"/>
    <property type="match status" value="1"/>
</dbReference>
<dbReference type="EMBL" id="JAUQSY010000008">
    <property type="protein sequence ID" value="MDO7875650.1"/>
    <property type="molecule type" value="Genomic_DNA"/>
</dbReference>
<accession>A0ABT9BD03</accession>
<feature type="binding site" evidence="12">
    <location>
        <position position="161"/>
    </location>
    <ligand>
        <name>Mg(2+)</name>
        <dbReference type="ChEBI" id="CHEBI:18420"/>
        <label>1</label>
    </ligand>
</feature>
<protein>
    <recommendedName>
        <fullName evidence="12 13">Crossover junction endodeoxyribonuclease RuvC</fullName>
        <ecNumber evidence="12 13">3.1.21.10</ecNumber>
    </recommendedName>
    <alternativeName>
        <fullName evidence="12">Holliday junction nuclease RuvC</fullName>
    </alternativeName>
    <alternativeName>
        <fullName evidence="12">Holliday junction resolvase RuvC</fullName>
    </alternativeName>
</protein>
<feature type="active site" evidence="12">
    <location>
        <position position="161"/>
    </location>
</feature>
<comment type="subcellular location">
    <subcellularLocation>
        <location evidence="12">Cytoplasm</location>
    </subcellularLocation>
</comment>
<evidence type="ECO:0000256" key="12">
    <source>
        <dbReference type="HAMAP-Rule" id="MF_00034"/>
    </source>
</evidence>
<dbReference type="InterPro" id="IPR002176">
    <property type="entry name" value="X-over_junc_endoDNase_RuvC"/>
</dbReference>
<comment type="subunit">
    <text evidence="12">Homodimer which binds Holliday junction (HJ) DNA. The HJ becomes 2-fold symmetrical on binding to RuvC with unstacked arms; it has a different conformation from HJ DNA in complex with RuvA. In the full resolvosome a probable DNA-RuvA(4)-RuvB(12)-RuvC(2) complex forms which resolves the HJ.</text>
</comment>